<dbReference type="SUPFAM" id="SSF52518">
    <property type="entry name" value="Thiamin diphosphate-binding fold (THDP-binding)"/>
    <property type="match status" value="2"/>
</dbReference>
<dbReference type="InterPro" id="IPR012000">
    <property type="entry name" value="Thiamin_PyroP_enz_cen_dom"/>
</dbReference>
<dbReference type="PANTHER" id="PTHR18968:SF9">
    <property type="entry name" value="3D-(3,5_4)-TRIHYDROXYCYCLOHEXANE-1,2-DIONE HYDROLASE"/>
    <property type="match status" value="1"/>
</dbReference>
<evidence type="ECO:0000256" key="1">
    <source>
        <dbReference type="ARBA" id="ARBA00007812"/>
    </source>
</evidence>
<dbReference type="Proteomes" id="UP000824007">
    <property type="component" value="Unassembled WGS sequence"/>
</dbReference>
<feature type="domain" description="Thiamine pyrophosphate enzyme TPP-binding" evidence="5">
    <location>
        <begin position="440"/>
        <end position="597"/>
    </location>
</feature>
<feature type="domain" description="Thiamine pyrophosphate enzyme central" evidence="4">
    <location>
        <begin position="220"/>
        <end position="351"/>
    </location>
</feature>
<dbReference type="EMBL" id="DXDD01000094">
    <property type="protein sequence ID" value="HIY60502.1"/>
    <property type="molecule type" value="Genomic_DNA"/>
</dbReference>
<dbReference type="EC" id="3.7.1.22" evidence="7"/>
<dbReference type="InterPro" id="IPR029061">
    <property type="entry name" value="THDP-binding"/>
</dbReference>
<comment type="caution">
    <text evidence="7">The sequence shown here is derived from an EMBL/GenBank/DDBJ whole genome shotgun (WGS) entry which is preliminary data.</text>
</comment>
<accession>A0A9D2C5R1</accession>
<dbReference type="Pfam" id="PF00205">
    <property type="entry name" value="TPP_enzyme_M"/>
    <property type="match status" value="1"/>
</dbReference>
<keyword evidence="7" id="KW-0378">Hydrolase</keyword>
<dbReference type="NCBIfam" id="TIGR04377">
    <property type="entry name" value="myo_inos_iolD"/>
    <property type="match status" value="1"/>
</dbReference>
<dbReference type="Gene3D" id="3.40.50.970">
    <property type="match status" value="2"/>
</dbReference>
<dbReference type="AlphaFoldDB" id="A0A9D2C5R1"/>
<sequence>MKTTRMTTAQALVKFLDNQYVEFDGKETKFVDGIFTIFGHGIVVGLGQALDEDPGSLKVYQGRNEQGMAHVAAGFAKQANRRRIIACASSIGPGAANMVTAAACATVNHVPLLLFPGDTFASRQPDPVLQQLERPDALSVTTNDAFRPVCRFWERIIRPEQLMPAMVQAMRVLTDPELTGAVCIALSQDVEGESYDFPDYFLKKRVHKIRRPLPVKEDLDDLVALISESRRPMVICGGGVRYSEAGEALEAFCGKFGIPFAETQAGKSACHSSHPMNVGGLGVTGNLSANTIAGEADLIIAVGSRLTDFTTGSKLLYTGEGVKMVSVNLSGFDACKMDAVSVIGDARETIKLADKALSEKGYQSGWGTAVAEAKKSWDEEYARLADYSCDENFRPLIAAGNPESIPEFRKLTGSDITQTSAIALIRKTIDPDAIIVGASGSLPGDLQRMWTTDRRDSYLMEYGYSCMGYEIAAALGAKLAFPEQEVYSMVGDGGFLMLHSELVTSLQEGKKINVLLFDNCGFGCINNLQMSNGIGNLATEFRYRDEKGGLNGGLMPIDFAAVAAGYGVKTYTARTLEELQAALIDAKKQTVSTLIDIKAIPKTMTDGYKSWWNVGLASTTGVQAQKDAYEKLMDNRAKARKY</sequence>
<evidence type="ECO:0000259" key="4">
    <source>
        <dbReference type="Pfam" id="PF00205"/>
    </source>
</evidence>
<dbReference type="PROSITE" id="PS00187">
    <property type="entry name" value="TPP_ENZYMES"/>
    <property type="match status" value="1"/>
</dbReference>
<dbReference type="CDD" id="cd07035">
    <property type="entry name" value="TPP_PYR_POX_like"/>
    <property type="match status" value="1"/>
</dbReference>
<dbReference type="GO" id="GO:0102481">
    <property type="term" value="F:3D-(3,5/4)-trihydroxycyclohexane-1,2-dione hydrolase activity"/>
    <property type="evidence" value="ECO:0007669"/>
    <property type="project" value="UniProtKB-EC"/>
</dbReference>
<dbReference type="GO" id="GO:0050660">
    <property type="term" value="F:flavin adenine dinucleotide binding"/>
    <property type="evidence" value="ECO:0007669"/>
    <property type="project" value="TreeGrafter"/>
</dbReference>
<dbReference type="GO" id="GO:0003984">
    <property type="term" value="F:acetolactate synthase activity"/>
    <property type="evidence" value="ECO:0007669"/>
    <property type="project" value="TreeGrafter"/>
</dbReference>
<feature type="domain" description="Thiamine pyrophosphate enzyme N-terminal TPP-binding" evidence="6">
    <location>
        <begin position="31"/>
        <end position="131"/>
    </location>
</feature>
<evidence type="ECO:0000259" key="6">
    <source>
        <dbReference type="Pfam" id="PF02776"/>
    </source>
</evidence>
<evidence type="ECO:0000256" key="3">
    <source>
        <dbReference type="RuleBase" id="RU362132"/>
    </source>
</evidence>
<keyword evidence="2 3" id="KW-0786">Thiamine pyrophosphate</keyword>
<name>A0A9D2C5R1_9FIRM</name>
<comment type="similarity">
    <text evidence="1 3">Belongs to the TPP enzyme family.</text>
</comment>
<dbReference type="Gene3D" id="3.40.50.1220">
    <property type="entry name" value="TPP-binding domain"/>
    <property type="match status" value="1"/>
</dbReference>
<dbReference type="PANTHER" id="PTHR18968">
    <property type="entry name" value="THIAMINE PYROPHOSPHATE ENZYMES"/>
    <property type="match status" value="1"/>
</dbReference>
<dbReference type="GO" id="GO:0005948">
    <property type="term" value="C:acetolactate synthase complex"/>
    <property type="evidence" value="ECO:0007669"/>
    <property type="project" value="TreeGrafter"/>
</dbReference>
<evidence type="ECO:0000313" key="8">
    <source>
        <dbReference type="Proteomes" id="UP000824007"/>
    </source>
</evidence>
<dbReference type="GO" id="GO:0019310">
    <property type="term" value="P:inositol catabolic process"/>
    <property type="evidence" value="ECO:0007669"/>
    <property type="project" value="InterPro"/>
</dbReference>
<dbReference type="InterPro" id="IPR012001">
    <property type="entry name" value="Thiamin_PyroP_enz_TPP-bd_dom"/>
</dbReference>
<dbReference type="InterPro" id="IPR045229">
    <property type="entry name" value="TPP_enz"/>
</dbReference>
<proteinExistence type="inferred from homology"/>
<dbReference type="InterPro" id="IPR029035">
    <property type="entry name" value="DHS-like_NAD/FAD-binding_dom"/>
</dbReference>
<evidence type="ECO:0000256" key="2">
    <source>
        <dbReference type="ARBA" id="ARBA00023052"/>
    </source>
</evidence>
<evidence type="ECO:0000259" key="5">
    <source>
        <dbReference type="Pfam" id="PF02775"/>
    </source>
</evidence>
<dbReference type="GO" id="GO:0030976">
    <property type="term" value="F:thiamine pyrophosphate binding"/>
    <property type="evidence" value="ECO:0007669"/>
    <property type="project" value="InterPro"/>
</dbReference>
<dbReference type="InterPro" id="IPR011766">
    <property type="entry name" value="TPP_enzyme_TPP-bd"/>
</dbReference>
<dbReference type="InterPro" id="IPR030817">
    <property type="entry name" value="Myo_inos_IolD"/>
</dbReference>
<dbReference type="SUPFAM" id="SSF52467">
    <property type="entry name" value="DHS-like NAD/FAD-binding domain"/>
    <property type="match status" value="1"/>
</dbReference>
<protein>
    <submittedName>
        <fullName evidence="7">3D-(3,5/4)-trihydroxycyclohexane-1,2-dione acylhydrolase (Decyclizing)</fullName>
        <ecNumber evidence="7">3.7.1.22</ecNumber>
    </submittedName>
</protein>
<dbReference type="Pfam" id="PF02776">
    <property type="entry name" value="TPP_enzyme_N"/>
    <property type="match status" value="1"/>
</dbReference>
<dbReference type="CDD" id="cd02003">
    <property type="entry name" value="TPP_IolD"/>
    <property type="match status" value="1"/>
</dbReference>
<reference evidence="7" key="2">
    <citation type="submission" date="2021-04" db="EMBL/GenBank/DDBJ databases">
        <authorList>
            <person name="Gilroy R."/>
        </authorList>
    </citation>
    <scope>NUCLEOTIDE SEQUENCE</scope>
    <source>
        <strain evidence="7">ChiSxjej3B15-24422</strain>
    </source>
</reference>
<dbReference type="GO" id="GO:0000287">
    <property type="term" value="F:magnesium ion binding"/>
    <property type="evidence" value="ECO:0007669"/>
    <property type="project" value="InterPro"/>
</dbReference>
<dbReference type="Pfam" id="PF02775">
    <property type="entry name" value="TPP_enzyme_C"/>
    <property type="match status" value="1"/>
</dbReference>
<dbReference type="GO" id="GO:0009097">
    <property type="term" value="P:isoleucine biosynthetic process"/>
    <property type="evidence" value="ECO:0007669"/>
    <property type="project" value="TreeGrafter"/>
</dbReference>
<dbReference type="InterPro" id="IPR000399">
    <property type="entry name" value="TPP-bd_CS"/>
</dbReference>
<organism evidence="7 8">
    <name type="scientific">Candidatus Eisenbergiella pullistercoris</name>
    <dbReference type="NCBI Taxonomy" id="2838555"/>
    <lineage>
        <taxon>Bacteria</taxon>
        <taxon>Bacillati</taxon>
        <taxon>Bacillota</taxon>
        <taxon>Clostridia</taxon>
        <taxon>Lachnospirales</taxon>
        <taxon>Lachnospiraceae</taxon>
        <taxon>Eisenbergiella</taxon>
    </lineage>
</organism>
<dbReference type="GO" id="GO:0009099">
    <property type="term" value="P:L-valine biosynthetic process"/>
    <property type="evidence" value="ECO:0007669"/>
    <property type="project" value="TreeGrafter"/>
</dbReference>
<reference evidence="7" key="1">
    <citation type="journal article" date="2021" name="PeerJ">
        <title>Extensive microbial diversity within the chicken gut microbiome revealed by metagenomics and culture.</title>
        <authorList>
            <person name="Gilroy R."/>
            <person name="Ravi A."/>
            <person name="Getino M."/>
            <person name="Pursley I."/>
            <person name="Horton D.L."/>
            <person name="Alikhan N.F."/>
            <person name="Baker D."/>
            <person name="Gharbi K."/>
            <person name="Hall N."/>
            <person name="Watson M."/>
            <person name="Adriaenssens E.M."/>
            <person name="Foster-Nyarko E."/>
            <person name="Jarju S."/>
            <person name="Secka A."/>
            <person name="Antonio M."/>
            <person name="Oren A."/>
            <person name="Chaudhuri R.R."/>
            <person name="La Ragione R."/>
            <person name="Hildebrand F."/>
            <person name="Pallen M.J."/>
        </authorList>
    </citation>
    <scope>NUCLEOTIDE SEQUENCE</scope>
    <source>
        <strain evidence="7">ChiSxjej3B15-24422</strain>
    </source>
</reference>
<gene>
    <name evidence="7" type="primary">iolD</name>
    <name evidence="7" type="ORF">H9831_07495</name>
</gene>
<evidence type="ECO:0000313" key="7">
    <source>
        <dbReference type="EMBL" id="HIY60502.1"/>
    </source>
</evidence>